<evidence type="ECO:0000256" key="2">
    <source>
        <dbReference type="ARBA" id="ARBA00022723"/>
    </source>
</evidence>
<evidence type="ECO:0000313" key="10">
    <source>
        <dbReference type="EMBL" id="MFC4787579.1"/>
    </source>
</evidence>
<gene>
    <name evidence="5 10" type="primary">dksA</name>
    <name evidence="10" type="ORF">ACFO6X_01025</name>
</gene>
<keyword evidence="4 5" id="KW-0862">Zinc</keyword>
<comment type="subcellular location">
    <subcellularLocation>
        <location evidence="5">Cytoplasm</location>
    </subcellularLocation>
</comment>
<dbReference type="InterPro" id="IPR048489">
    <property type="entry name" value="DksA_N"/>
</dbReference>
<dbReference type="Proteomes" id="UP001596001">
    <property type="component" value="Unassembled WGS sequence"/>
</dbReference>
<protein>
    <recommendedName>
        <fullName evidence="5">RNA polymerase-binding transcription factor DksA</fullName>
    </recommendedName>
</protein>
<feature type="zinc finger region" description="dksA C4-type" evidence="6">
    <location>
        <begin position="210"/>
        <end position="234"/>
    </location>
</feature>
<dbReference type="SUPFAM" id="SSF57716">
    <property type="entry name" value="Glucocorticoid receptor-like (DNA-binding domain)"/>
    <property type="match status" value="1"/>
</dbReference>
<comment type="similarity">
    <text evidence="5">Belongs to the DksA family.</text>
</comment>
<dbReference type="SUPFAM" id="SSF109635">
    <property type="entry name" value="DnaK suppressor protein DksA, alpha-hairpin domain"/>
    <property type="match status" value="1"/>
</dbReference>
<keyword evidence="11" id="KW-1185">Reference proteome</keyword>
<keyword evidence="1 5" id="KW-0963">Cytoplasm</keyword>
<sequence length="247" mass="26720">MTAKTSQSKAPAATTASAKTPAKSAAKTTPKAASTRTVAAPVGAAQDPVRSTRPSSRLASLTVPSMAQAVASTAAKASYTNTMPSTMQVSPTAGSIKKDAKLANNWKTKSVEELTDADVLAMPDSEYMNDTQMAFFRLKLVNLKRDMHNNAGETTEHLREDTVVVPDPADRATIEEEHALELRTRDRERKLLKKIEQSIARIDAGDYGYCDETGEPIGVGRLLARPTATLSLEAQQRRELKQKMFGD</sequence>
<evidence type="ECO:0000256" key="1">
    <source>
        <dbReference type="ARBA" id="ARBA00022490"/>
    </source>
</evidence>
<proteinExistence type="inferred from homology"/>
<dbReference type="PANTHER" id="PTHR33823:SF2">
    <property type="entry name" value="RNA POLYMERASE-BINDING TRANSCRIPTION FACTOR DKSA"/>
    <property type="match status" value="1"/>
</dbReference>
<reference evidence="11" key="1">
    <citation type="journal article" date="2019" name="Int. J. Syst. Evol. Microbiol.">
        <title>The Global Catalogue of Microorganisms (GCM) 10K type strain sequencing project: providing services to taxonomists for standard genome sequencing and annotation.</title>
        <authorList>
            <consortium name="The Broad Institute Genomics Platform"/>
            <consortium name="The Broad Institute Genome Sequencing Center for Infectious Disease"/>
            <person name="Wu L."/>
            <person name="Ma J."/>
        </authorList>
    </citation>
    <scope>NUCLEOTIDE SEQUENCE [LARGE SCALE GENOMIC DNA]</scope>
    <source>
        <strain evidence="11">CCUG 49452</strain>
    </source>
</reference>
<evidence type="ECO:0000259" key="8">
    <source>
        <dbReference type="Pfam" id="PF01258"/>
    </source>
</evidence>
<dbReference type="HAMAP" id="MF_00926">
    <property type="entry name" value="DksA"/>
    <property type="match status" value="1"/>
</dbReference>
<feature type="region of interest" description="Disordered" evidence="7">
    <location>
        <begin position="1"/>
        <end position="56"/>
    </location>
</feature>
<comment type="caution">
    <text evidence="5">Lacks conserved residue(s) required for the propagation of feature annotation.</text>
</comment>
<dbReference type="InterPro" id="IPR020458">
    <property type="entry name" value="Znf_DskA_TraR_CS"/>
</dbReference>
<evidence type="ECO:0000256" key="3">
    <source>
        <dbReference type="ARBA" id="ARBA00022771"/>
    </source>
</evidence>
<dbReference type="InterPro" id="IPR037187">
    <property type="entry name" value="DnaK_N"/>
</dbReference>
<comment type="function">
    <text evidence="5">Transcription factor that acts by binding directly to the RNA polymerase (RNAP). Required for negative regulation of rRNA expression and positive regulation of several amino acid biosynthesis promoters.</text>
</comment>
<accession>A0ABV9Q8N9</accession>
<dbReference type="PROSITE" id="PS01102">
    <property type="entry name" value="ZF_DKSA_1"/>
    <property type="match status" value="1"/>
</dbReference>
<organism evidence="10 11">
    <name type="scientific">Giesbergeria sinuosa</name>
    <dbReference type="NCBI Taxonomy" id="80883"/>
    <lineage>
        <taxon>Bacteria</taxon>
        <taxon>Pseudomonadati</taxon>
        <taxon>Pseudomonadota</taxon>
        <taxon>Betaproteobacteria</taxon>
        <taxon>Burkholderiales</taxon>
        <taxon>Comamonadaceae</taxon>
        <taxon>Giesbergeria</taxon>
    </lineage>
</organism>
<dbReference type="NCBIfam" id="TIGR02420">
    <property type="entry name" value="dksA"/>
    <property type="match status" value="1"/>
</dbReference>
<evidence type="ECO:0000256" key="5">
    <source>
        <dbReference type="HAMAP-Rule" id="MF_00926"/>
    </source>
</evidence>
<evidence type="ECO:0000313" key="11">
    <source>
        <dbReference type="Proteomes" id="UP001596001"/>
    </source>
</evidence>
<keyword evidence="3 5" id="KW-0863">Zinc-finger</keyword>
<dbReference type="PROSITE" id="PS51128">
    <property type="entry name" value="ZF_DKSA_2"/>
    <property type="match status" value="1"/>
</dbReference>
<evidence type="ECO:0000259" key="9">
    <source>
        <dbReference type="Pfam" id="PF21157"/>
    </source>
</evidence>
<evidence type="ECO:0000256" key="6">
    <source>
        <dbReference type="PROSITE-ProRule" id="PRU00510"/>
    </source>
</evidence>
<feature type="domain" description="DnaK suppressor protein DksA N-terminal" evidence="9">
    <location>
        <begin position="132"/>
        <end position="202"/>
    </location>
</feature>
<keyword evidence="2 5" id="KW-0479">Metal-binding</keyword>
<dbReference type="Pfam" id="PF01258">
    <property type="entry name" value="zf-dskA_traR"/>
    <property type="match status" value="1"/>
</dbReference>
<evidence type="ECO:0000256" key="7">
    <source>
        <dbReference type="SAM" id="MobiDB-lite"/>
    </source>
</evidence>
<comment type="caution">
    <text evidence="10">The sequence shown here is derived from an EMBL/GenBank/DDBJ whole genome shotgun (WGS) entry which is preliminary data.</text>
</comment>
<evidence type="ECO:0000256" key="4">
    <source>
        <dbReference type="ARBA" id="ARBA00022833"/>
    </source>
</evidence>
<dbReference type="PANTHER" id="PTHR33823">
    <property type="entry name" value="RNA POLYMERASE-BINDING TRANSCRIPTION FACTOR DKSA-RELATED"/>
    <property type="match status" value="1"/>
</dbReference>
<comment type="subunit">
    <text evidence="5">Interacts directly with the RNA polymerase.</text>
</comment>
<dbReference type="EMBL" id="JBHSHJ010000001">
    <property type="protein sequence ID" value="MFC4787579.1"/>
    <property type="molecule type" value="Genomic_DNA"/>
</dbReference>
<dbReference type="Gene3D" id="1.20.120.910">
    <property type="entry name" value="DksA, coiled-coil domain"/>
    <property type="match status" value="1"/>
</dbReference>
<dbReference type="InterPro" id="IPR012784">
    <property type="entry name" value="DksA_RNA_pol-bd"/>
</dbReference>
<name>A0ABV9Q8N9_9BURK</name>
<feature type="domain" description="Zinc finger DksA/TraR C4-type" evidence="8">
    <location>
        <begin position="205"/>
        <end position="239"/>
    </location>
</feature>
<dbReference type="InterPro" id="IPR000962">
    <property type="entry name" value="Znf_DskA_TraR"/>
</dbReference>
<dbReference type="Pfam" id="PF21157">
    <property type="entry name" value="DksA_N"/>
    <property type="match status" value="1"/>
</dbReference>
<feature type="compositionally biased region" description="Low complexity" evidence="7">
    <location>
        <begin position="1"/>
        <end position="35"/>
    </location>
</feature>
<dbReference type="RefSeq" id="WP_382429165.1">
    <property type="nucleotide sequence ID" value="NZ_JBHSHJ010000001.1"/>
</dbReference>